<name>A0A2Z7CXQ1_9LAMI</name>
<sequence length="220" mass="24439">MNIATEKRTQRPKIQQRSTADKGDSQPCPIPEVLAGNVGASGDEHGCETQMDNGGLNEIAFVTVQDREEELTGGCPEGETFEITDWLTMTYTGKGIFAPIQIGEINWVTHFLPKIAPSDKGKGKLEDFSSPNPVEEKCQLRGAIPRVLEHKTEHRRQIWKVPLEEIDPQTQSPSLAPGELLDSTPSLGCVNHLFYAYVRKATNTEFNVFVLGRDLILYCL</sequence>
<evidence type="ECO:0000313" key="2">
    <source>
        <dbReference type="EMBL" id="KZV51125.1"/>
    </source>
</evidence>
<keyword evidence="3" id="KW-1185">Reference proteome</keyword>
<evidence type="ECO:0000256" key="1">
    <source>
        <dbReference type="SAM" id="MobiDB-lite"/>
    </source>
</evidence>
<protein>
    <submittedName>
        <fullName evidence="2">Uncharacterized protein</fullName>
    </submittedName>
</protein>
<dbReference type="AlphaFoldDB" id="A0A2Z7CXQ1"/>
<reference evidence="2 3" key="1">
    <citation type="journal article" date="2015" name="Proc. Natl. Acad. Sci. U.S.A.">
        <title>The resurrection genome of Boea hygrometrica: A blueprint for survival of dehydration.</title>
        <authorList>
            <person name="Xiao L."/>
            <person name="Yang G."/>
            <person name="Zhang L."/>
            <person name="Yang X."/>
            <person name="Zhao S."/>
            <person name="Ji Z."/>
            <person name="Zhou Q."/>
            <person name="Hu M."/>
            <person name="Wang Y."/>
            <person name="Chen M."/>
            <person name="Xu Y."/>
            <person name="Jin H."/>
            <person name="Xiao X."/>
            <person name="Hu G."/>
            <person name="Bao F."/>
            <person name="Hu Y."/>
            <person name="Wan P."/>
            <person name="Li L."/>
            <person name="Deng X."/>
            <person name="Kuang T."/>
            <person name="Xiang C."/>
            <person name="Zhu J.K."/>
            <person name="Oliver M.J."/>
            <person name="He Y."/>
        </authorList>
    </citation>
    <scope>NUCLEOTIDE SEQUENCE [LARGE SCALE GENOMIC DNA]</scope>
    <source>
        <strain evidence="3">cv. XS01</strain>
    </source>
</reference>
<dbReference type="Proteomes" id="UP000250235">
    <property type="component" value="Unassembled WGS sequence"/>
</dbReference>
<accession>A0A2Z7CXQ1</accession>
<gene>
    <name evidence="2" type="ORF">F511_43831</name>
</gene>
<organism evidence="2 3">
    <name type="scientific">Dorcoceras hygrometricum</name>
    <dbReference type="NCBI Taxonomy" id="472368"/>
    <lineage>
        <taxon>Eukaryota</taxon>
        <taxon>Viridiplantae</taxon>
        <taxon>Streptophyta</taxon>
        <taxon>Embryophyta</taxon>
        <taxon>Tracheophyta</taxon>
        <taxon>Spermatophyta</taxon>
        <taxon>Magnoliopsida</taxon>
        <taxon>eudicotyledons</taxon>
        <taxon>Gunneridae</taxon>
        <taxon>Pentapetalae</taxon>
        <taxon>asterids</taxon>
        <taxon>lamiids</taxon>
        <taxon>Lamiales</taxon>
        <taxon>Gesneriaceae</taxon>
        <taxon>Didymocarpoideae</taxon>
        <taxon>Trichosporeae</taxon>
        <taxon>Loxocarpinae</taxon>
        <taxon>Dorcoceras</taxon>
    </lineage>
</organism>
<proteinExistence type="predicted"/>
<feature type="region of interest" description="Disordered" evidence="1">
    <location>
        <begin position="1"/>
        <end position="29"/>
    </location>
</feature>
<evidence type="ECO:0000313" key="3">
    <source>
        <dbReference type="Proteomes" id="UP000250235"/>
    </source>
</evidence>
<dbReference type="EMBL" id="KQ992015">
    <property type="protein sequence ID" value="KZV51125.1"/>
    <property type="molecule type" value="Genomic_DNA"/>
</dbReference>